<evidence type="ECO:0000313" key="2">
    <source>
        <dbReference type="EMBL" id="HIV28548.1"/>
    </source>
</evidence>
<gene>
    <name evidence="2" type="ORF">IAA64_11285</name>
</gene>
<comment type="caution">
    <text evidence="2">The sequence shown here is derived from an EMBL/GenBank/DDBJ whole genome shotgun (WGS) entry which is preliminary data.</text>
</comment>
<reference evidence="2" key="1">
    <citation type="submission" date="2020-10" db="EMBL/GenBank/DDBJ databases">
        <authorList>
            <person name="Gilroy R."/>
        </authorList>
    </citation>
    <scope>NUCLEOTIDE SEQUENCE</scope>
    <source>
        <strain evidence="2">CHK183-6373</strain>
    </source>
</reference>
<organism evidence="2 3">
    <name type="scientific">Candidatus Ornithocaccomicrobium faecavium</name>
    <dbReference type="NCBI Taxonomy" id="2840890"/>
    <lineage>
        <taxon>Bacteria</taxon>
        <taxon>Bacillati</taxon>
        <taxon>Bacillota</taxon>
        <taxon>Clostridia</taxon>
        <taxon>Candidatus Ornithocaccomicrobium</taxon>
    </lineage>
</organism>
<reference evidence="2" key="2">
    <citation type="journal article" date="2021" name="PeerJ">
        <title>Extensive microbial diversity within the chicken gut microbiome revealed by metagenomics and culture.</title>
        <authorList>
            <person name="Gilroy R."/>
            <person name="Ravi A."/>
            <person name="Getino M."/>
            <person name="Pursley I."/>
            <person name="Horton D.L."/>
            <person name="Alikhan N.F."/>
            <person name="Baker D."/>
            <person name="Gharbi K."/>
            <person name="Hall N."/>
            <person name="Watson M."/>
            <person name="Adriaenssens E.M."/>
            <person name="Foster-Nyarko E."/>
            <person name="Jarju S."/>
            <person name="Secka A."/>
            <person name="Antonio M."/>
            <person name="Oren A."/>
            <person name="Chaudhuri R.R."/>
            <person name="La Ragione R."/>
            <person name="Hildebrand F."/>
            <person name="Pallen M.J."/>
        </authorList>
    </citation>
    <scope>NUCLEOTIDE SEQUENCE</scope>
    <source>
        <strain evidence="2">CHK183-6373</strain>
    </source>
</reference>
<evidence type="ECO:0000313" key="3">
    <source>
        <dbReference type="Proteomes" id="UP000886884"/>
    </source>
</evidence>
<dbReference type="AlphaFoldDB" id="A0A9D1P8K6"/>
<protein>
    <submittedName>
        <fullName evidence="2">Uncharacterized protein</fullName>
    </submittedName>
</protein>
<dbReference type="Proteomes" id="UP000886884">
    <property type="component" value="Unassembled WGS sequence"/>
</dbReference>
<accession>A0A9D1P8K6</accession>
<proteinExistence type="predicted"/>
<feature type="region of interest" description="Disordered" evidence="1">
    <location>
        <begin position="114"/>
        <end position="139"/>
    </location>
</feature>
<evidence type="ECO:0000256" key="1">
    <source>
        <dbReference type="SAM" id="MobiDB-lite"/>
    </source>
</evidence>
<dbReference type="EMBL" id="DVOT01000207">
    <property type="protein sequence ID" value="HIV28548.1"/>
    <property type="molecule type" value="Genomic_DNA"/>
</dbReference>
<sequence>MSTGKPMKKWPKTKENPLANKLFGKLAAAYTAIGMNDAMHEAVINRYCIITAECEALETRQKALRAEQENQDAEKTAQLESAIAKIDAALNVRRNMLLAIERENLLTIASKLRAVPKKPQESEEEDPMERVLLQGRRGG</sequence>
<name>A0A9D1P8K6_9FIRM</name>